<sequence>MIAKKKPRARRETNPSGDRQGPSGSNRVTGPKNSNMGSRFTVLDVEEDGDSHAATSGAAGSRDRRLDSQGRDTKREVGNRGPHKNADNSKAVKQGTKHVREVEGQKTTGSPHPVEQSLEPNLALNNKGVIWPNKEAQTKDMAPEGNFEMAHTRDDLDREQHAKPPDISARLPPNTARDVEASISRNYGIVNEKISESHPGLLPSEDSLVNA</sequence>
<feature type="compositionally biased region" description="Basic and acidic residues" evidence="1">
    <location>
        <begin position="150"/>
        <end position="164"/>
    </location>
</feature>
<keyword evidence="3" id="KW-1185">Reference proteome</keyword>
<evidence type="ECO:0000313" key="3">
    <source>
        <dbReference type="Proteomes" id="UP001497516"/>
    </source>
</evidence>
<feature type="region of interest" description="Disordered" evidence="1">
    <location>
        <begin position="191"/>
        <end position="211"/>
    </location>
</feature>
<protein>
    <submittedName>
        <fullName evidence="2">Uncharacterized protein</fullName>
    </submittedName>
</protein>
<name>A0AAV2F932_9ROSI</name>
<gene>
    <name evidence="2" type="ORF">LTRI10_LOCUS35240</name>
</gene>
<feature type="compositionally biased region" description="Basic and acidic residues" evidence="1">
    <location>
        <begin position="61"/>
        <end position="78"/>
    </location>
</feature>
<evidence type="ECO:0000313" key="2">
    <source>
        <dbReference type="EMBL" id="CAL1394759.1"/>
    </source>
</evidence>
<evidence type="ECO:0000256" key="1">
    <source>
        <dbReference type="SAM" id="MobiDB-lite"/>
    </source>
</evidence>
<dbReference type="Proteomes" id="UP001497516">
    <property type="component" value="Chromosome 6"/>
</dbReference>
<dbReference type="EMBL" id="OZ034819">
    <property type="protein sequence ID" value="CAL1394759.1"/>
    <property type="molecule type" value="Genomic_DNA"/>
</dbReference>
<proteinExistence type="predicted"/>
<feature type="compositionally biased region" description="Polar residues" evidence="1">
    <location>
        <begin position="14"/>
        <end position="38"/>
    </location>
</feature>
<organism evidence="2 3">
    <name type="scientific">Linum trigynum</name>
    <dbReference type="NCBI Taxonomy" id="586398"/>
    <lineage>
        <taxon>Eukaryota</taxon>
        <taxon>Viridiplantae</taxon>
        <taxon>Streptophyta</taxon>
        <taxon>Embryophyta</taxon>
        <taxon>Tracheophyta</taxon>
        <taxon>Spermatophyta</taxon>
        <taxon>Magnoliopsida</taxon>
        <taxon>eudicotyledons</taxon>
        <taxon>Gunneridae</taxon>
        <taxon>Pentapetalae</taxon>
        <taxon>rosids</taxon>
        <taxon>fabids</taxon>
        <taxon>Malpighiales</taxon>
        <taxon>Linaceae</taxon>
        <taxon>Linum</taxon>
    </lineage>
</organism>
<reference evidence="2 3" key="1">
    <citation type="submission" date="2024-04" db="EMBL/GenBank/DDBJ databases">
        <authorList>
            <person name="Fracassetti M."/>
        </authorList>
    </citation>
    <scope>NUCLEOTIDE SEQUENCE [LARGE SCALE GENOMIC DNA]</scope>
</reference>
<accession>A0AAV2F932</accession>
<feature type="region of interest" description="Disordered" evidence="1">
    <location>
        <begin position="1"/>
        <end position="179"/>
    </location>
</feature>
<dbReference type="AlphaFoldDB" id="A0AAV2F932"/>